<evidence type="ECO:0008006" key="3">
    <source>
        <dbReference type="Google" id="ProtNLM"/>
    </source>
</evidence>
<evidence type="ECO:0000313" key="2">
    <source>
        <dbReference type="Proteomes" id="UP001302222"/>
    </source>
</evidence>
<accession>A0ABU5SHY9</accession>
<gene>
    <name evidence="1" type="ORF">VB798_09705</name>
</gene>
<proteinExistence type="predicted"/>
<dbReference type="Proteomes" id="UP001302222">
    <property type="component" value="Unassembled WGS sequence"/>
</dbReference>
<sequence>MKRRKFLGVLGILPPILFSCGKDEFPDRPTIITGKVIDENNMPVVGLKFQFGADYAKSLFYRISIFNVIGETNKDGVYTISHMVDYGQTTFLPFSDTNYDLNSQYNIYVWKNNKYEQVGNPVGPIINGETNTFNFQLRKI</sequence>
<reference evidence="1 2" key="1">
    <citation type="submission" date="2023-12" db="EMBL/GenBank/DDBJ databases">
        <title>Novel species of the genus Arcicella isolated from rivers.</title>
        <authorList>
            <person name="Lu H."/>
        </authorList>
    </citation>
    <scope>NUCLEOTIDE SEQUENCE [LARGE SCALE GENOMIC DNA]</scope>
    <source>
        <strain evidence="1 2">DC25W</strain>
    </source>
</reference>
<evidence type="ECO:0000313" key="1">
    <source>
        <dbReference type="EMBL" id="MEA5426846.1"/>
    </source>
</evidence>
<dbReference type="RefSeq" id="WP_323258280.1">
    <property type="nucleotide sequence ID" value="NZ_JAYGIM010000007.1"/>
</dbReference>
<name>A0ABU5SHY9_9BACT</name>
<protein>
    <recommendedName>
        <fullName evidence="3">Carboxypeptidase regulatory-like domain-containing protein</fullName>
    </recommendedName>
</protein>
<comment type="caution">
    <text evidence="1">The sequence shown here is derived from an EMBL/GenBank/DDBJ whole genome shotgun (WGS) entry which is preliminary data.</text>
</comment>
<organism evidence="1 2">
    <name type="scientific">Arcicella lustrica</name>
    <dbReference type="NCBI Taxonomy" id="2984196"/>
    <lineage>
        <taxon>Bacteria</taxon>
        <taxon>Pseudomonadati</taxon>
        <taxon>Bacteroidota</taxon>
        <taxon>Cytophagia</taxon>
        <taxon>Cytophagales</taxon>
        <taxon>Flectobacillaceae</taxon>
        <taxon>Arcicella</taxon>
    </lineage>
</organism>
<dbReference type="PROSITE" id="PS51257">
    <property type="entry name" value="PROKAR_LIPOPROTEIN"/>
    <property type="match status" value="1"/>
</dbReference>
<dbReference type="EMBL" id="JAYGIM010000007">
    <property type="protein sequence ID" value="MEA5426846.1"/>
    <property type="molecule type" value="Genomic_DNA"/>
</dbReference>
<keyword evidence="2" id="KW-1185">Reference proteome</keyword>